<sequence>MSTAESLVFLPTPRDVVVIESVNSLGGAYFTSAFLQHPKTGAGILVDERGELVEIGQEKWSEFLELVADAKEVTKDSGGGSWSRPQYESCPTDVFYDLGPADNRKEFLMFQLTGHEVDDQEPDEILRWLKGEQTIVQEIPPALVKVRVHNTMRALFHEAAFTPELLQSSKYVF</sequence>
<organism evidence="1 2">
    <name type="scientific">Mycena venus</name>
    <dbReference type="NCBI Taxonomy" id="2733690"/>
    <lineage>
        <taxon>Eukaryota</taxon>
        <taxon>Fungi</taxon>
        <taxon>Dikarya</taxon>
        <taxon>Basidiomycota</taxon>
        <taxon>Agaricomycotina</taxon>
        <taxon>Agaricomycetes</taxon>
        <taxon>Agaricomycetidae</taxon>
        <taxon>Agaricales</taxon>
        <taxon>Marasmiineae</taxon>
        <taxon>Mycenaceae</taxon>
        <taxon>Mycena</taxon>
    </lineage>
</organism>
<accession>A0A8H6XEY9</accession>
<dbReference type="EMBL" id="JACAZI010000020">
    <property type="protein sequence ID" value="KAF7339185.1"/>
    <property type="molecule type" value="Genomic_DNA"/>
</dbReference>
<proteinExistence type="predicted"/>
<dbReference type="OrthoDB" id="2932835at2759"/>
<evidence type="ECO:0000313" key="1">
    <source>
        <dbReference type="EMBL" id="KAF7339185.1"/>
    </source>
</evidence>
<dbReference type="AlphaFoldDB" id="A0A8H6XEY9"/>
<comment type="caution">
    <text evidence="1">The sequence shown here is derived from an EMBL/GenBank/DDBJ whole genome shotgun (WGS) entry which is preliminary data.</text>
</comment>
<gene>
    <name evidence="1" type="ORF">MVEN_01995800</name>
</gene>
<reference evidence="1" key="1">
    <citation type="submission" date="2020-05" db="EMBL/GenBank/DDBJ databases">
        <title>Mycena genomes resolve the evolution of fungal bioluminescence.</title>
        <authorList>
            <person name="Tsai I.J."/>
        </authorList>
    </citation>
    <scope>NUCLEOTIDE SEQUENCE</scope>
    <source>
        <strain evidence="1">CCC161011</strain>
    </source>
</reference>
<evidence type="ECO:0000313" key="2">
    <source>
        <dbReference type="Proteomes" id="UP000620124"/>
    </source>
</evidence>
<protein>
    <submittedName>
        <fullName evidence="1">Uncharacterized protein</fullName>
    </submittedName>
</protein>
<dbReference type="Proteomes" id="UP000620124">
    <property type="component" value="Unassembled WGS sequence"/>
</dbReference>
<name>A0A8H6XEY9_9AGAR</name>
<keyword evidence="2" id="KW-1185">Reference proteome</keyword>